<dbReference type="InterPro" id="IPR025394">
    <property type="entry name" value="DUF4127"/>
</dbReference>
<feature type="chain" id="PRO_5022058562" description="DUF4127 family protein" evidence="1">
    <location>
        <begin position="27"/>
        <end position="426"/>
    </location>
</feature>
<gene>
    <name evidence="2" type="ORF">DC3_42170</name>
</gene>
<accession>A0A511N6U3</accession>
<evidence type="ECO:0000313" key="2">
    <source>
        <dbReference type="EMBL" id="GEM48582.1"/>
    </source>
</evidence>
<keyword evidence="3" id="KW-1185">Reference proteome</keyword>
<keyword evidence="1" id="KW-0732">Signal</keyword>
<organism evidence="2 3">
    <name type="scientific">Deinococcus cellulosilyticus (strain DSM 18568 / NBRC 106333 / KACC 11606 / 5516J-15)</name>
    <dbReference type="NCBI Taxonomy" id="1223518"/>
    <lineage>
        <taxon>Bacteria</taxon>
        <taxon>Thermotogati</taxon>
        <taxon>Deinococcota</taxon>
        <taxon>Deinococci</taxon>
        <taxon>Deinococcales</taxon>
        <taxon>Deinococcaceae</taxon>
        <taxon>Deinococcus</taxon>
    </lineage>
</organism>
<dbReference type="Pfam" id="PF13552">
    <property type="entry name" value="DUF4127"/>
    <property type="match status" value="2"/>
</dbReference>
<reference evidence="2 3" key="1">
    <citation type="submission" date="2019-07" db="EMBL/GenBank/DDBJ databases">
        <title>Whole genome shotgun sequence of Deinococcus cellulosilyticus NBRC 106333.</title>
        <authorList>
            <person name="Hosoyama A."/>
            <person name="Uohara A."/>
            <person name="Ohji S."/>
            <person name="Ichikawa N."/>
        </authorList>
    </citation>
    <scope>NUCLEOTIDE SEQUENCE [LARGE SCALE GENOMIC DNA]</scope>
    <source>
        <strain evidence="2 3">NBRC 106333</strain>
    </source>
</reference>
<evidence type="ECO:0000313" key="3">
    <source>
        <dbReference type="Proteomes" id="UP000321306"/>
    </source>
</evidence>
<evidence type="ECO:0000256" key="1">
    <source>
        <dbReference type="SAM" id="SignalP"/>
    </source>
</evidence>
<comment type="caution">
    <text evidence="2">The sequence shown here is derived from an EMBL/GenBank/DDBJ whole genome shotgun (WGS) entry which is preliminary data.</text>
</comment>
<protein>
    <recommendedName>
        <fullName evidence="4">DUF4127 family protein</fullName>
    </recommendedName>
</protein>
<evidence type="ECO:0008006" key="4">
    <source>
        <dbReference type="Google" id="ProtNLM"/>
    </source>
</evidence>
<dbReference type="Proteomes" id="UP000321306">
    <property type="component" value="Unassembled WGS sequence"/>
</dbReference>
<feature type="signal peptide" evidence="1">
    <location>
        <begin position="1"/>
        <end position="26"/>
    </location>
</feature>
<name>A0A511N6U3_DEIC1</name>
<proteinExistence type="predicted"/>
<dbReference type="EMBL" id="BJXB01000022">
    <property type="protein sequence ID" value="GEM48582.1"/>
    <property type="molecule type" value="Genomic_DNA"/>
</dbReference>
<sequence length="426" mass="47766">MWLVCYFWNMKRLLISAALLSSFASAQIALLPLDSRPVNRVYPVKLASLKDKETRVLPWYRLGRGQTSGDIEIMHEWIMQQTDAEVLIVSLDSVAYGGLVQSRGVDLPAETAIERLKVVREWKEKTGKPVYASITIPRHPDAKFRERNLTVIREMMQWAKEGVFTDLRVTWDDAVTGSPAVKEAESLKPLLAPNIRLYPGADEVASALVASYLSPEPRTLRVVFSDPAKAKEVIKYDGLPLIDSVKLHAGSVGFQVVEENADLTLFVFNGSKQDPRFTAIALNRLSGPLSVVDINRVNQGTVRLWKDLTTLKRTPDLMSLSGWGTPGNNLGTALAHAKLALSGVDPEKQQETLAYEYANDVLFSALLRPDIRKHFQENQMGSKEAWEYLQKVIPELKLFSGYVIKGAGLPWDRSFEWEFDVEKAEP</sequence>
<dbReference type="AlphaFoldDB" id="A0A511N6U3"/>